<evidence type="ECO:0000256" key="1">
    <source>
        <dbReference type="SAM" id="MobiDB-lite"/>
    </source>
</evidence>
<dbReference type="Proteomes" id="UP000696280">
    <property type="component" value="Unassembled WGS sequence"/>
</dbReference>
<feature type="region of interest" description="Disordered" evidence="1">
    <location>
        <begin position="354"/>
        <end position="377"/>
    </location>
</feature>
<dbReference type="AlphaFoldDB" id="A0A9N9PMP4"/>
<comment type="caution">
    <text evidence="2">The sequence shown here is derived from an EMBL/GenBank/DDBJ whole genome shotgun (WGS) entry which is preliminary data.</text>
</comment>
<sequence length="377" mass="41007">MQKFYPNNDGANLALKEMLAAIGTAVILAGVVAGGPVAGVATNIIAGAIGNGIMAVPNSDSSLAHIAIEEGAASAFSRSYSNLLVDVEGEFKSHGPYSTNFNPKFEEMLAKGAWLDYNQIPILNSDTGLPKFDSTQLRNYFKKMLLSTVINLSWKQQNVNSVSFGESFNAGGGYADELVDDTKVKAGNNDSRLKLYYQDMGCYFQSIVPKKSDVLTIPTTQNPPGWGFLDGKDEYPFTTWDAIKGSVDAGLTGGYAYNTRFNSPLDNSRPHPELFNPTFAHPGLWNIPICRLTEDREKKMKLKDMVALLNGPEEHSDFSFCHCTARPDRNGAKIKSVLKLDLTKECKKTPDFGGCRRSVAGQSGSGDESVLEERCTA</sequence>
<proteinExistence type="predicted"/>
<evidence type="ECO:0000313" key="3">
    <source>
        <dbReference type="Proteomes" id="UP000696280"/>
    </source>
</evidence>
<name>A0A9N9PMP4_9HELO</name>
<gene>
    <name evidence="2" type="ORF">HYFRA_00009687</name>
</gene>
<dbReference type="OrthoDB" id="5430289at2759"/>
<reference evidence="2" key="1">
    <citation type="submission" date="2021-07" db="EMBL/GenBank/DDBJ databases">
        <authorList>
            <person name="Durling M."/>
        </authorList>
    </citation>
    <scope>NUCLEOTIDE SEQUENCE</scope>
</reference>
<protein>
    <submittedName>
        <fullName evidence="2">Uncharacterized protein</fullName>
    </submittedName>
</protein>
<accession>A0A9N9PMP4</accession>
<keyword evidence="3" id="KW-1185">Reference proteome</keyword>
<evidence type="ECO:0000313" key="2">
    <source>
        <dbReference type="EMBL" id="CAG8952581.1"/>
    </source>
</evidence>
<organism evidence="2 3">
    <name type="scientific">Hymenoscyphus fraxineus</name>
    <dbReference type="NCBI Taxonomy" id="746836"/>
    <lineage>
        <taxon>Eukaryota</taxon>
        <taxon>Fungi</taxon>
        <taxon>Dikarya</taxon>
        <taxon>Ascomycota</taxon>
        <taxon>Pezizomycotina</taxon>
        <taxon>Leotiomycetes</taxon>
        <taxon>Helotiales</taxon>
        <taxon>Helotiaceae</taxon>
        <taxon>Hymenoscyphus</taxon>
    </lineage>
</organism>
<dbReference type="EMBL" id="CAJVRL010000046">
    <property type="protein sequence ID" value="CAG8952581.1"/>
    <property type="molecule type" value="Genomic_DNA"/>
</dbReference>